<dbReference type="Pfam" id="PF03793">
    <property type="entry name" value="PASTA"/>
    <property type="match status" value="1"/>
</dbReference>
<evidence type="ECO:0000256" key="1">
    <source>
        <dbReference type="SAM" id="MobiDB-lite"/>
    </source>
</evidence>
<protein>
    <recommendedName>
        <fullName evidence="3">PASTA domain-containing protein</fullName>
    </recommendedName>
</protein>
<feature type="region of interest" description="Disordered" evidence="1">
    <location>
        <begin position="1"/>
        <end position="89"/>
    </location>
</feature>
<dbReference type="Gene3D" id="3.30.10.20">
    <property type="match status" value="1"/>
</dbReference>
<keyword evidence="5" id="KW-1185">Reference proteome</keyword>
<keyword evidence="2" id="KW-1133">Transmembrane helix</keyword>
<evidence type="ECO:0000256" key="2">
    <source>
        <dbReference type="SAM" id="Phobius"/>
    </source>
</evidence>
<evidence type="ECO:0000313" key="4">
    <source>
        <dbReference type="EMBL" id="GIM75033.1"/>
    </source>
</evidence>
<feature type="region of interest" description="Disordered" evidence="1">
    <location>
        <begin position="267"/>
        <end position="288"/>
    </location>
</feature>
<dbReference type="EMBL" id="BOQL01000054">
    <property type="protein sequence ID" value="GIM75033.1"/>
    <property type="molecule type" value="Genomic_DNA"/>
</dbReference>
<feature type="compositionally biased region" description="Basic and acidic residues" evidence="1">
    <location>
        <begin position="1"/>
        <end position="12"/>
    </location>
</feature>
<dbReference type="InterPro" id="IPR005543">
    <property type="entry name" value="PASTA_dom"/>
</dbReference>
<evidence type="ECO:0000259" key="3">
    <source>
        <dbReference type="PROSITE" id="PS51178"/>
    </source>
</evidence>
<name>A0A919SQK8_9ACTN</name>
<evidence type="ECO:0000313" key="5">
    <source>
        <dbReference type="Proteomes" id="UP000681340"/>
    </source>
</evidence>
<dbReference type="Proteomes" id="UP000681340">
    <property type="component" value="Unassembled WGS sequence"/>
</dbReference>
<dbReference type="CDD" id="cd06577">
    <property type="entry name" value="PASTA_pknB"/>
    <property type="match status" value="1"/>
</dbReference>
<dbReference type="PROSITE" id="PS51178">
    <property type="entry name" value="PASTA"/>
    <property type="match status" value="1"/>
</dbReference>
<feature type="transmembrane region" description="Helical" evidence="2">
    <location>
        <begin position="130"/>
        <end position="151"/>
    </location>
</feature>
<reference evidence="4" key="1">
    <citation type="submission" date="2021-03" db="EMBL/GenBank/DDBJ databases">
        <title>Whole genome shotgun sequence of Actinoplanes auranticolor NBRC 12245.</title>
        <authorList>
            <person name="Komaki H."/>
            <person name="Tamura T."/>
        </authorList>
    </citation>
    <scope>NUCLEOTIDE SEQUENCE</scope>
    <source>
        <strain evidence="4">NBRC 12245</strain>
    </source>
</reference>
<accession>A0A919SQK8</accession>
<keyword evidence="2" id="KW-0812">Transmembrane</keyword>
<dbReference type="AlphaFoldDB" id="A0A919SQK8"/>
<feature type="compositionally biased region" description="Low complexity" evidence="1">
    <location>
        <begin position="158"/>
        <end position="180"/>
    </location>
</feature>
<dbReference type="SMART" id="SM00740">
    <property type="entry name" value="PASTA"/>
    <property type="match status" value="1"/>
</dbReference>
<feature type="domain" description="PASTA" evidence="3">
    <location>
        <begin position="200"/>
        <end position="265"/>
    </location>
</feature>
<feature type="compositionally biased region" description="Low complexity" evidence="1">
    <location>
        <begin position="192"/>
        <end position="206"/>
    </location>
</feature>
<organism evidence="4 5">
    <name type="scientific">Actinoplanes auranticolor</name>
    <dbReference type="NCBI Taxonomy" id="47988"/>
    <lineage>
        <taxon>Bacteria</taxon>
        <taxon>Bacillati</taxon>
        <taxon>Actinomycetota</taxon>
        <taxon>Actinomycetes</taxon>
        <taxon>Micromonosporales</taxon>
        <taxon>Micromonosporaceae</taxon>
        <taxon>Actinoplanes</taxon>
    </lineage>
</organism>
<keyword evidence="2" id="KW-0472">Membrane</keyword>
<gene>
    <name evidence="4" type="ORF">Aau02nite_63940</name>
</gene>
<sequence length="288" mass="30154">MSDDDERRRLDETGEYFPFTDEEEVPPIGGPRKDDPTGLLPRAAADDDATKVTPRAPQSDATSVLPAAPIDGTRTERHTRSTDNWADDDDAVWSARAGVRPPRPGYDDATSTDWAAVPADEPRGRWWTPIVVGIVALLLLALLGWGIYLIMQSTGDEATPGGTPSPAAPVTTAAATTGPTSTPPSTEPPTTRPTTTAPATPSDVTVPALKGLSSEEARGALDRKGLNYRLRYVTSESPAGTVIDSDPAEGQQVPADTVITLIIAAEPTAPATPTQTATTGPAGQPDED</sequence>
<feature type="compositionally biased region" description="Pro residues" evidence="1">
    <location>
        <begin position="181"/>
        <end position="191"/>
    </location>
</feature>
<proteinExistence type="predicted"/>
<dbReference type="RefSeq" id="WP_212992282.1">
    <property type="nucleotide sequence ID" value="NZ_BAABEA010000020.1"/>
</dbReference>
<feature type="region of interest" description="Disordered" evidence="1">
    <location>
        <begin position="156"/>
        <end position="206"/>
    </location>
</feature>
<comment type="caution">
    <text evidence="4">The sequence shown here is derived from an EMBL/GenBank/DDBJ whole genome shotgun (WGS) entry which is preliminary data.</text>
</comment>